<feature type="signal peptide" evidence="8">
    <location>
        <begin position="1"/>
        <end position="28"/>
    </location>
</feature>
<evidence type="ECO:0000256" key="2">
    <source>
        <dbReference type="ARBA" id="ARBA00006929"/>
    </source>
</evidence>
<keyword evidence="4 7" id="KW-0472">Membrane</keyword>
<feature type="chain" id="PRO_5012481996" description="Flagellar L-ring protein" evidence="8">
    <location>
        <begin position="29"/>
        <end position="196"/>
    </location>
</feature>
<accession>A0A1T4KZ77</accession>
<dbReference type="GO" id="GO:0009427">
    <property type="term" value="C:bacterial-type flagellum basal body, distal rod, L ring"/>
    <property type="evidence" value="ECO:0007669"/>
    <property type="project" value="InterPro"/>
</dbReference>
<dbReference type="Pfam" id="PF02107">
    <property type="entry name" value="FlgH"/>
    <property type="match status" value="1"/>
</dbReference>
<evidence type="ECO:0000256" key="8">
    <source>
        <dbReference type="SAM" id="SignalP"/>
    </source>
</evidence>
<keyword evidence="6 7" id="KW-0998">Cell outer membrane</keyword>
<dbReference type="GO" id="GO:0003774">
    <property type="term" value="F:cytoskeletal motor activity"/>
    <property type="evidence" value="ECO:0007669"/>
    <property type="project" value="InterPro"/>
</dbReference>
<evidence type="ECO:0000256" key="6">
    <source>
        <dbReference type="ARBA" id="ARBA00023237"/>
    </source>
</evidence>
<dbReference type="GO" id="GO:0071973">
    <property type="term" value="P:bacterial-type flagellum-dependent cell motility"/>
    <property type="evidence" value="ECO:0007669"/>
    <property type="project" value="InterPro"/>
</dbReference>
<keyword evidence="3 8" id="KW-0732">Signal</keyword>
<evidence type="ECO:0000256" key="3">
    <source>
        <dbReference type="ARBA" id="ARBA00022729"/>
    </source>
</evidence>
<comment type="subcellular location">
    <subcellularLocation>
        <location evidence="7">Cell outer membrane</location>
    </subcellularLocation>
    <subcellularLocation>
        <location evidence="7">Bacterial flagellum basal body</location>
    </subcellularLocation>
</comment>
<evidence type="ECO:0000256" key="7">
    <source>
        <dbReference type="HAMAP-Rule" id="MF_00415"/>
    </source>
</evidence>
<comment type="subunit">
    <text evidence="7">The basal body constitutes a major portion of the flagellar organelle and consists of four rings (L,P,S, and M) mounted on a central rod.</text>
</comment>
<dbReference type="EMBL" id="FUWM01000007">
    <property type="protein sequence ID" value="SJZ47739.1"/>
    <property type="molecule type" value="Genomic_DNA"/>
</dbReference>
<dbReference type="HAMAP" id="MF_00415">
    <property type="entry name" value="FlgH"/>
    <property type="match status" value="1"/>
</dbReference>
<dbReference type="RefSeq" id="WP_078809452.1">
    <property type="nucleotide sequence ID" value="NZ_FUWM01000007.1"/>
</dbReference>
<dbReference type="STRING" id="142842.SAMN02745118_00957"/>
<dbReference type="InterPro" id="IPR000527">
    <property type="entry name" value="Flag_Lring"/>
</dbReference>
<dbReference type="PANTHER" id="PTHR34933">
    <property type="entry name" value="FLAGELLAR L-RING PROTEIN"/>
    <property type="match status" value="1"/>
</dbReference>
<keyword evidence="10" id="KW-1185">Reference proteome</keyword>
<comment type="function">
    <text evidence="1 7">Assembles around the rod to form the L-ring and probably protects the motor/basal body from shearing forces during rotation.</text>
</comment>
<protein>
    <recommendedName>
        <fullName evidence="7">Flagellar L-ring protein</fullName>
    </recommendedName>
    <alternativeName>
        <fullName evidence="7">Basal body L-ring protein</fullName>
    </alternativeName>
</protein>
<reference evidence="10" key="1">
    <citation type="submission" date="2017-02" db="EMBL/GenBank/DDBJ databases">
        <authorList>
            <person name="Varghese N."/>
            <person name="Submissions S."/>
        </authorList>
    </citation>
    <scope>NUCLEOTIDE SEQUENCE [LARGE SCALE GENOMIC DNA]</scope>
    <source>
        <strain evidence="10">ATCC BAA-73</strain>
    </source>
</reference>
<evidence type="ECO:0000313" key="9">
    <source>
        <dbReference type="EMBL" id="SJZ47739.1"/>
    </source>
</evidence>
<sequence>MNKFHQKFLMIVMVMFCFIFLMSASSLAVSLYEDAGSLYDEHKAKNMGDILTVIIQEQSAATQEADTDTEQSNELEVSPGGGLLDFIKMLRMSQEDSSSASGSTSQSGNLSARMTVQVVQVLANDNLRIHGVKEITINEETQKIELSGIVRPEDITVNNTIDSTQIANGKITYDGEGAIGDKQRPGLFTRVLNILF</sequence>
<gene>
    <name evidence="7" type="primary">flgH</name>
    <name evidence="9" type="ORF">SAMN02745118_00957</name>
</gene>
<evidence type="ECO:0000256" key="5">
    <source>
        <dbReference type="ARBA" id="ARBA00023143"/>
    </source>
</evidence>
<keyword evidence="5 7" id="KW-0975">Bacterial flagellum</keyword>
<name>A0A1T4KZ77_9FIRM</name>
<organism evidence="9 10">
    <name type="scientific">Selenihalanaerobacter shriftii</name>
    <dbReference type="NCBI Taxonomy" id="142842"/>
    <lineage>
        <taxon>Bacteria</taxon>
        <taxon>Bacillati</taxon>
        <taxon>Bacillota</taxon>
        <taxon>Clostridia</taxon>
        <taxon>Halanaerobiales</taxon>
        <taxon>Halobacteroidaceae</taxon>
        <taxon>Selenihalanaerobacter</taxon>
    </lineage>
</organism>
<evidence type="ECO:0000256" key="1">
    <source>
        <dbReference type="ARBA" id="ARBA00002591"/>
    </source>
</evidence>
<evidence type="ECO:0000313" key="10">
    <source>
        <dbReference type="Proteomes" id="UP000190625"/>
    </source>
</evidence>
<dbReference type="PANTHER" id="PTHR34933:SF1">
    <property type="entry name" value="FLAGELLAR L-RING PROTEIN"/>
    <property type="match status" value="1"/>
</dbReference>
<keyword evidence="9" id="KW-0282">Flagellum</keyword>
<dbReference type="AlphaFoldDB" id="A0A1T4KZ77"/>
<comment type="similarity">
    <text evidence="2 7">Belongs to the FlgH family.</text>
</comment>
<dbReference type="GO" id="GO:0009279">
    <property type="term" value="C:cell outer membrane"/>
    <property type="evidence" value="ECO:0007669"/>
    <property type="project" value="UniProtKB-SubCell"/>
</dbReference>
<evidence type="ECO:0000256" key="4">
    <source>
        <dbReference type="ARBA" id="ARBA00023136"/>
    </source>
</evidence>
<keyword evidence="9" id="KW-0966">Cell projection</keyword>
<dbReference type="Proteomes" id="UP000190625">
    <property type="component" value="Unassembled WGS sequence"/>
</dbReference>
<keyword evidence="9" id="KW-0969">Cilium</keyword>
<dbReference type="PRINTS" id="PR01008">
    <property type="entry name" value="FLGLRINGFLGH"/>
</dbReference>
<proteinExistence type="inferred from homology"/>